<keyword evidence="1" id="KW-0472">Membrane</keyword>
<dbReference type="Proteomes" id="UP000271241">
    <property type="component" value="Unassembled WGS sequence"/>
</dbReference>
<dbReference type="EMBL" id="KZ993257">
    <property type="protein sequence ID" value="RKP05118.1"/>
    <property type="molecule type" value="Genomic_DNA"/>
</dbReference>
<feature type="transmembrane region" description="Helical" evidence="1">
    <location>
        <begin position="244"/>
        <end position="263"/>
    </location>
</feature>
<evidence type="ECO:0000313" key="2">
    <source>
        <dbReference type="EMBL" id="RKP05118.1"/>
    </source>
</evidence>
<gene>
    <name evidence="2" type="ORF">THASP1DRAFT_33044</name>
</gene>
<feature type="transmembrane region" description="Helical" evidence="1">
    <location>
        <begin position="269"/>
        <end position="287"/>
    </location>
</feature>
<keyword evidence="1" id="KW-0812">Transmembrane</keyword>
<dbReference type="AlphaFoldDB" id="A0A4P9XHI1"/>
<sequence length="313" mass="33995">MSLAVGWRTATILQVDARRLCGSNEDVHGRDSTASRSHPETAARRLHRKSLCIRVFGMLGAGALVAYTLWAMVRACAPWYRPTTYSVARIALIYLCVDAVCLLIGARALYLLCTAHRRTPSDARSTTSRLAAAVAAAIASRRSVPPSRPSSSVCAPTRSMPVQIGSAPETLCTLPKPEPTPLQELPRLLEEGCTSSSSESVPSTLVAAPAAPWPCTSQASRPSTTPSHRRGAHYALERGQEFQLLLTILTLFAGVLLFAAEHIDSELDTHSAAATAFFVCLHITYALRRLPSLPQGSVRHLRRTWLRRLRPLA</sequence>
<keyword evidence="3" id="KW-1185">Reference proteome</keyword>
<protein>
    <submittedName>
        <fullName evidence="2">Uncharacterized protein</fullName>
    </submittedName>
</protein>
<feature type="transmembrane region" description="Helical" evidence="1">
    <location>
        <begin position="90"/>
        <end position="112"/>
    </location>
</feature>
<accession>A0A4P9XHI1</accession>
<organism evidence="2 3">
    <name type="scientific">Thamnocephalis sphaerospora</name>
    <dbReference type="NCBI Taxonomy" id="78915"/>
    <lineage>
        <taxon>Eukaryota</taxon>
        <taxon>Fungi</taxon>
        <taxon>Fungi incertae sedis</taxon>
        <taxon>Zoopagomycota</taxon>
        <taxon>Zoopagomycotina</taxon>
        <taxon>Zoopagomycetes</taxon>
        <taxon>Zoopagales</taxon>
        <taxon>Sigmoideomycetaceae</taxon>
        <taxon>Thamnocephalis</taxon>
    </lineage>
</organism>
<evidence type="ECO:0000313" key="3">
    <source>
        <dbReference type="Proteomes" id="UP000271241"/>
    </source>
</evidence>
<proteinExistence type="predicted"/>
<feature type="transmembrane region" description="Helical" evidence="1">
    <location>
        <begin position="51"/>
        <end position="70"/>
    </location>
</feature>
<evidence type="ECO:0000256" key="1">
    <source>
        <dbReference type="SAM" id="Phobius"/>
    </source>
</evidence>
<keyword evidence="1" id="KW-1133">Transmembrane helix</keyword>
<reference evidence="3" key="1">
    <citation type="journal article" date="2018" name="Nat. Microbiol.">
        <title>Leveraging single-cell genomics to expand the fungal tree of life.</title>
        <authorList>
            <person name="Ahrendt S.R."/>
            <person name="Quandt C.A."/>
            <person name="Ciobanu D."/>
            <person name="Clum A."/>
            <person name="Salamov A."/>
            <person name="Andreopoulos B."/>
            <person name="Cheng J.F."/>
            <person name="Woyke T."/>
            <person name="Pelin A."/>
            <person name="Henrissat B."/>
            <person name="Reynolds N.K."/>
            <person name="Benny G.L."/>
            <person name="Smith M.E."/>
            <person name="James T.Y."/>
            <person name="Grigoriev I.V."/>
        </authorList>
    </citation>
    <scope>NUCLEOTIDE SEQUENCE [LARGE SCALE GENOMIC DNA]</scope>
    <source>
        <strain evidence="3">RSA 1356</strain>
    </source>
</reference>
<name>A0A4P9XHI1_9FUNG</name>